<comment type="catalytic activity">
    <reaction evidence="7 9">
        <text>tRNA(Gly) + glycine + ATP = glycyl-tRNA(Gly) + AMP + diphosphate</text>
        <dbReference type="Rhea" id="RHEA:16013"/>
        <dbReference type="Rhea" id="RHEA-COMP:9664"/>
        <dbReference type="Rhea" id="RHEA-COMP:9683"/>
        <dbReference type="ChEBI" id="CHEBI:30616"/>
        <dbReference type="ChEBI" id="CHEBI:33019"/>
        <dbReference type="ChEBI" id="CHEBI:57305"/>
        <dbReference type="ChEBI" id="CHEBI:78442"/>
        <dbReference type="ChEBI" id="CHEBI:78522"/>
        <dbReference type="ChEBI" id="CHEBI:456215"/>
        <dbReference type="EC" id="6.1.1.14"/>
    </reaction>
</comment>
<gene>
    <name evidence="8" type="primary">glyQ</name>
    <name evidence="9" type="synonym">glyS</name>
    <name evidence="10" type="ORF">CUN51_03480</name>
</gene>
<dbReference type="InterPro" id="IPR015944">
    <property type="entry name" value="Gly-tRNA-synth_bsu"/>
</dbReference>
<keyword evidence="3 9" id="KW-0547">Nucleotide-binding</keyword>
<name>A0A2M8P1H2_9CHLR</name>
<dbReference type="InterPro" id="IPR002310">
    <property type="entry name" value="Gly-tRNA_ligase_asu"/>
</dbReference>
<evidence type="ECO:0000256" key="1">
    <source>
        <dbReference type="ARBA" id="ARBA00008226"/>
    </source>
</evidence>
<dbReference type="InterPro" id="IPR006194">
    <property type="entry name" value="Gly-tRNA-synth_heterodimer"/>
</dbReference>
<dbReference type="PRINTS" id="PR01044">
    <property type="entry name" value="TRNASYNTHGA"/>
</dbReference>
<dbReference type="FunFam" id="3.30.930.10:FF:000006">
    <property type="entry name" value="Glycine--tRNA ligase alpha subunit"/>
    <property type="match status" value="1"/>
</dbReference>
<sequence length="1002" mass="111729">MTSQRKYFQHVIMALHQFWAEQGCLLWQPHNVQVGAGTGNPATFLRVLGPEPWRVAYVEPSVRPDDGRYGENPNRMQSYYQYQVILKPDPGNPQELYLQSLEALGIDLRRHDVRFVEDNWKSPALGAWGLGWEVWLDGQEITQFTYFQQSGGLRLDPISVEITYGVERIALALQGRDAVWNIQWTDDITYRDIFLQSEIEHCRYYFDVADVESLKQVYDAYEREHARALEQGLVAPAYDYVLKCSHLFNVLDTRGAIGVTERAAYFRRMAAMSRNVAKAYLAQREQMGYPLQDIGKSWRYAEKETAIGMAMLKTPESPADFLLEIGTEELPAADLDHALAHLRATTPVWLADLRLPHGGVEIYGTPRRLIVFVRNLAPKQPDEARLVRGPAANIAFDAEGKPTQAALGFARKQGIDPALLQPMQIEGGTYAAAYVQVKGKSALEVLSESLPNLVGSIKFAESMRWNSSGVAFSRPIRWFLALFGALPLSFAYAETWSAPITRGTRPKGSPRIVIGTPAEYFAAMRHEGILIDPAERRDTIRTQAEQLAAQVGGRLLQDEGLLDEVVNLVEQPTALRGTFPARFLALPREVLITVMRNKQRYFAIEDSNGNLMPYFIAVRNGDDQFLEEVIQGNEHVLNARFADADFFFKEDLKRPLAERADRLKTMTFQERLGSLYDKNMRLTRYVAPLGQLLGLGAAELEVAAQAAALARADQGTQMVIEMTALEGVMGREYALREGKPPAVAQAIFESYLPRSAGDQLPESKAGALLALADRLDSLVGLFAVGLAPTANADPFALRRAALGAVQIMIKHELSISLSDLLPIFAAEQPVPVSPEALEQVQQFIIGRLENLMRDEYGLPYDVVAAVLREQGDRPYRALQGGRELAAWVAKPEWSAILDSFARCARITRDKPRYTLHAESLTPAEAQALYTAAQKAHAALDSTLNVDAFLSAFTELVPHITTFFDKVLVMDEDTAVRENRLALLQYITDLGRGRADLSQLSGF</sequence>
<keyword evidence="5 9" id="KW-0648">Protein biosynthesis</keyword>
<evidence type="ECO:0000313" key="11">
    <source>
        <dbReference type="Proteomes" id="UP000228921"/>
    </source>
</evidence>
<dbReference type="NCBIfam" id="TIGR00211">
    <property type="entry name" value="glyS"/>
    <property type="match status" value="1"/>
</dbReference>
<evidence type="ECO:0000256" key="6">
    <source>
        <dbReference type="ARBA" id="ARBA00023146"/>
    </source>
</evidence>
<dbReference type="SUPFAM" id="SSF109604">
    <property type="entry name" value="HD-domain/PDEase-like"/>
    <property type="match status" value="1"/>
</dbReference>
<accession>A0A2M8P1H2</accession>
<evidence type="ECO:0000256" key="9">
    <source>
        <dbReference type="HAMAP-Rule" id="MF_00255"/>
    </source>
</evidence>
<dbReference type="GO" id="GO:0006426">
    <property type="term" value="P:glycyl-tRNA aminoacylation"/>
    <property type="evidence" value="ECO:0007669"/>
    <property type="project" value="UniProtKB-UniRule"/>
</dbReference>
<reference evidence="10 11" key="1">
    <citation type="submission" date="2017-11" db="EMBL/GenBank/DDBJ databases">
        <title>Evolution of Phototrophy in the Chloroflexi Phylum Driven by Horizontal Gene Transfer.</title>
        <authorList>
            <person name="Ward L.M."/>
            <person name="Hemp J."/>
            <person name="Shih P.M."/>
            <person name="Mcglynn S.E."/>
            <person name="Fischer W."/>
        </authorList>
    </citation>
    <scope>NUCLEOTIDE SEQUENCE [LARGE SCALE GENOMIC DNA]</scope>
    <source>
        <strain evidence="10">CP2_2F</strain>
    </source>
</reference>
<evidence type="ECO:0000256" key="3">
    <source>
        <dbReference type="ARBA" id="ARBA00022741"/>
    </source>
</evidence>
<protein>
    <recommendedName>
        <fullName evidence="8 9">Multifunctional fusion protein</fullName>
    </recommendedName>
    <domain>
        <recommendedName>
            <fullName evidence="9">Glycine--tRNA ligase beta subunit</fullName>
            <ecNumber evidence="9">6.1.1.14</ecNumber>
        </recommendedName>
        <alternativeName>
            <fullName evidence="9">Glycyl-tRNA synthetase beta subunit</fullName>
            <shortName evidence="9">GlyRS</shortName>
        </alternativeName>
    </domain>
    <domain>
        <recommendedName>
            <fullName evidence="8">Glycine--tRNA ligase alpha subunit</fullName>
        </recommendedName>
        <alternativeName>
            <fullName evidence="8">Glycyl-tRNA synthetase alpha subunit</fullName>
        </alternativeName>
    </domain>
</protein>
<dbReference type="Gene3D" id="3.30.930.10">
    <property type="entry name" value="Bira Bifunctional Protein, Domain 2"/>
    <property type="match status" value="1"/>
</dbReference>
<dbReference type="EC" id="6.1.1.14" evidence="9"/>
<evidence type="ECO:0000256" key="4">
    <source>
        <dbReference type="ARBA" id="ARBA00022840"/>
    </source>
</evidence>
<evidence type="ECO:0000256" key="5">
    <source>
        <dbReference type="ARBA" id="ARBA00022917"/>
    </source>
</evidence>
<dbReference type="Pfam" id="PF02092">
    <property type="entry name" value="tRNA_synt_2f"/>
    <property type="match status" value="1"/>
</dbReference>
<dbReference type="CDD" id="cd00733">
    <property type="entry name" value="GlyRS_alpha_core"/>
    <property type="match status" value="1"/>
</dbReference>
<dbReference type="Proteomes" id="UP000228921">
    <property type="component" value="Unassembled WGS sequence"/>
</dbReference>
<keyword evidence="6 9" id="KW-0030">Aminoacyl-tRNA synthetase</keyword>
<evidence type="ECO:0000256" key="8">
    <source>
        <dbReference type="HAMAP-Rule" id="MF_00254"/>
    </source>
</evidence>
<dbReference type="InterPro" id="IPR045864">
    <property type="entry name" value="aa-tRNA-synth_II/BPL/LPL"/>
</dbReference>
<dbReference type="Pfam" id="PF02091">
    <property type="entry name" value="tRNA-synt_2e"/>
    <property type="match status" value="1"/>
</dbReference>
<dbReference type="GO" id="GO:0004820">
    <property type="term" value="F:glycine-tRNA ligase activity"/>
    <property type="evidence" value="ECO:0007669"/>
    <property type="project" value="UniProtKB-UniRule"/>
</dbReference>
<comment type="subunit">
    <text evidence="9">Tetramer of two alpha and two beta subunits.</text>
</comment>
<evidence type="ECO:0000256" key="2">
    <source>
        <dbReference type="ARBA" id="ARBA00022598"/>
    </source>
</evidence>
<dbReference type="SUPFAM" id="SSF55681">
    <property type="entry name" value="Class II aaRS and biotin synthetases"/>
    <property type="match status" value="1"/>
</dbReference>
<dbReference type="PROSITE" id="PS50861">
    <property type="entry name" value="AA_TRNA_LIGASE_II_GLYAB"/>
    <property type="match status" value="2"/>
</dbReference>
<dbReference type="AlphaFoldDB" id="A0A2M8P1H2"/>
<dbReference type="EMBL" id="PGTK01000003">
    <property type="protein sequence ID" value="PJF31405.1"/>
    <property type="molecule type" value="Genomic_DNA"/>
</dbReference>
<keyword evidence="4 9" id="KW-0067">ATP-binding</keyword>
<evidence type="ECO:0000313" key="10">
    <source>
        <dbReference type="EMBL" id="PJF31405.1"/>
    </source>
</evidence>
<evidence type="ECO:0000256" key="7">
    <source>
        <dbReference type="ARBA" id="ARBA00047937"/>
    </source>
</evidence>
<keyword evidence="2 9" id="KW-0436">Ligase</keyword>
<dbReference type="GO" id="GO:0005829">
    <property type="term" value="C:cytosol"/>
    <property type="evidence" value="ECO:0007669"/>
    <property type="project" value="TreeGrafter"/>
</dbReference>
<dbReference type="Gene3D" id="1.20.58.180">
    <property type="entry name" value="Class II aaRS and biotin synthetases, domain 2"/>
    <property type="match status" value="1"/>
</dbReference>
<dbReference type="HAMAP" id="MF_00254">
    <property type="entry name" value="Gly_tRNA_synth_alpha"/>
    <property type="match status" value="1"/>
</dbReference>
<comment type="subcellular location">
    <subcellularLocation>
        <location evidence="9">Cytoplasm</location>
    </subcellularLocation>
</comment>
<dbReference type="NCBIfam" id="TIGR00388">
    <property type="entry name" value="glyQ"/>
    <property type="match status" value="1"/>
</dbReference>
<dbReference type="PANTHER" id="PTHR30075:SF2">
    <property type="entry name" value="GLYCINE--TRNA LIGASE, CHLOROPLASTIC_MITOCHONDRIAL 2"/>
    <property type="match status" value="1"/>
</dbReference>
<dbReference type="GO" id="GO:0005524">
    <property type="term" value="F:ATP binding"/>
    <property type="evidence" value="ECO:0007669"/>
    <property type="project" value="UniProtKB-UniRule"/>
</dbReference>
<dbReference type="HAMAP" id="MF_00255">
    <property type="entry name" value="Gly_tRNA_synth_beta"/>
    <property type="match status" value="1"/>
</dbReference>
<dbReference type="NCBIfam" id="NF006827">
    <property type="entry name" value="PRK09348.1"/>
    <property type="match status" value="1"/>
</dbReference>
<keyword evidence="9" id="KW-0963">Cytoplasm</keyword>
<organism evidence="10 11">
    <name type="scientific">Candidatus Thermofonsia Clade 1 bacterium</name>
    <dbReference type="NCBI Taxonomy" id="2364210"/>
    <lineage>
        <taxon>Bacteria</taxon>
        <taxon>Bacillati</taxon>
        <taxon>Chloroflexota</taxon>
        <taxon>Candidatus Thermofontia</taxon>
        <taxon>Candidatus Thermofonsia Clade 1</taxon>
    </lineage>
</organism>
<dbReference type="PANTHER" id="PTHR30075">
    <property type="entry name" value="GLYCYL-TRNA SYNTHETASE"/>
    <property type="match status" value="1"/>
</dbReference>
<comment type="similarity">
    <text evidence="1 9">Belongs to the class-II aminoacyl-tRNA synthetase family.</text>
</comment>
<comment type="caution">
    <text evidence="10">The sequence shown here is derived from an EMBL/GenBank/DDBJ whole genome shotgun (WGS) entry which is preliminary data.</text>
</comment>
<proteinExistence type="inferred from homology"/>